<dbReference type="PANTHER" id="PTHR43639">
    <property type="entry name" value="OXIDOREDUCTASE, SHORT-CHAIN DEHYDROGENASE/REDUCTASE FAMILY (AFU_ORTHOLOGUE AFUA_5G02870)"/>
    <property type="match status" value="1"/>
</dbReference>
<dbReference type="Gene3D" id="3.40.50.720">
    <property type="entry name" value="NAD(P)-binding Rossmann-like Domain"/>
    <property type="match status" value="1"/>
</dbReference>
<dbReference type="STRING" id="1211777.BN77_2188"/>
<proteinExistence type="inferred from homology"/>
<evidence type="ECO:0000256" key="3">
    <source>
        <dbReference type="RuleBase" id="RU000363"/>
    </source>
</evidence>
<dbReference type="PRINTS" id="PR00081">
    <property type="entry name" value="GDHRDH"/>
</dbReference>
<evidence type="ECO:0000256" key="2">
    <source>
        <dbReference type="ARBA" id="ARBA00023002"/>
    </source>
</evidence>
<comment type="caution">
    <text evidence="4">The sequence shown here is derived from an EMBL/GenBank/DDBJ whole genome shotgun (WGS) entry which is preliminary data.</text>
</comment>
<organism evidence="4 5">
    <name type="scientific">Rhizobium mesoamericanum STM3625</name>
    <dbReference type="NCBI Taxonomy" id="1211777"/>
    <lineage>
        <taxon>Bacteria</taxon>
        <taxon>Pseudomonadati</taxon>
        <taxon>Pseudomonadota</taxon>
        <taxon>Alphaproteobacteria</taxon>
        <taxon>Hyphomicrobiales</taxon>
        <taxon>Rhizobiaceae</taxon>
        <taxon>Rhizobium/Agrobacterium group</taxon>
        <taxon>Rhizobium</taxon>
    </lineage>
</organism>
<dbReference type="Pfam" id="PF00106">
    <property type="entry name" value="adh_short"/>
    <property type="match status" value="1"/>
</dbReference>
<protein>
    <submittedName>
        <fullName evidence="4">Putative 3-oxoacyl-(Acyl-carrier-protein) reductase</fullName>
        <ecNumber evidence="4">1.1.1.100</ecNumber>
    </submittedName>
</protein>
<dbReference type="eggNOG" id="COG1028">
    <property type="taxonomic scope" value="Bacteria"/>
</dbReference>
<dbReference type="AlphaFoldDB" id="K0PV46"/>
<keyword evidence="2 4" id="KW-0560">Oxidoreductase</keyword>
<dbReference type="Proteomes" id="UP000009319">
    <property type="component" value="Unassembled WGS sequence"/>
</dbReference>
<name>K0PV46_9HYPH</name>
<dbReference type="InterPro" id="IPR036291">
    <property type="entry name" value="NAD(P)-bd_dom_sf"/>
</dbReference>
<dbReference type="PANTHER" id="PTHR43639:SF1">
    <property type="entry name" value="SHORT-CHAIN DEHYDROGENASE_REDUCTASE FAMILY PROTEIN"/>
    <property type="match status" value="1"/>
</dbReference>
<comment type="similarity">
    <text evidence="1 3">Belongs to the short-chain dehydrogenases/reductases (SDR) family.</text>
</comment>
<dbReference type="PRINTS" id="PR00080">
    <property type="entry name" value="SDRFAMILY"/>
</dbReference>
<evidence type="ECO:0000256" key="1">
    <source>
        <dbReference type="ARBA" id="ARBA00006484"/>
    </source>
</evidence>
<dbReference type="InterPro" id="IPR002347">
    <property type="entry name" value="SDR_fam"/>
</dbReference>
<dbReference type="NCBIfam" id="NF006597">
    <property type="entry name" value="PRK09134.1"/>
    <property type="match status" value="1"/>
</dbReference>
<evidence type="ECO:0000313" key="4">
    <source>
        <dbReference type="EMBL" id="CCM75032.1"/>
    </source>
</evidence>
<dbReference type="EMBL" id="CANI01000009">
    <property type="protein sequence ID" value="CCM75032.1"/>
    <property type="molecule type" value="Genomic_DNA"/>
</dbReference>
<reference evidence="4 5" key="1">
    <citation type="journal article" date="2013" name="Genome Announc.">
        <title>Draft Genome Sequence of Rhizobium mesoamericanum STM3625, a Nitrogen-Fixing Symbiont of Mimosa pudica Isolated in French Guiana (South America).</title>
        <authorList>
            <person name="Moulin L."/>
            <person name="Mornico D."/>
            <person name="Melkonian R."/>
            <person name="Klonowska A."/>
        </authorList>
    </citation>
    <scope>NUCLEOTIDE SEQUENCE [LARGE SCALE GENOMIC DNA]</scope>
    <source>
        <strain evidence="4 5">STM3625</strain>
    </source>
</reference>
<dbReference type="EC" id="1.1.1.100" evidence="4"/>
<dbReference type="SUPFAM" id="SSF51735">
    <property type="entry name" value="NAD(P)-binding Rossmann-fold domains"/>
    <property type="match status" value="1"/>
</dbReference>
<sequence length="257" mass="27982">MILNGKRLRTALVTGAAKRIGRAIAEDLAANGFAVAIHASRSIEAAENLAAKLRQSGSRAVATQADLRNIDETHDLIRRASEAIGPIDLLVNNASVFHEDSVRQIDAEAWDEHFAVHVRAPSILAANFAAQLPEKADGLVVNIIDQRVWALRPSFYSYTLSKSALWTATQTMAQALAPRIRVNAIGPGPSMPSERQSQQDFQAQVSALILKRGPQLEEFGKTIRFLYETPSITGQMIALDGGQHLAWQTPDVAEITE</sequence>
<dbReference type="GO" id="GO:0004316">
    <property type="term" value="F:3-oxoacyl-[acyl-carrier-protein] reductase (NADPH) activity"/>
    <property type="evidence" value="ECO:0007669"/>
    <property type="project" value="UniProtKB-EC"/>
</dbReference>
<gene>
    <name evidence="4" type="ORF">BN77_2188</name>
</gene>
<keyword evidence="5" id="KW-1185">Reference proteome</keyword>
<evidence type="ECO:0000313" key="5">
    <source>
        <dbReference type="Proteomes" id="UP000009319"/>
    </source>
</evidence>
<accession>K0PV46</accession>
<dbReference type="HOGENOM" id="CLU_010194_1_3_5"/>